<feature type="transmembrane region" description="Helical" evidence="1">
    <location>
        <begin position="111"/>
        <end position="131"/>
    </location>
</feature>
<sequence>MERRCVCSGVQAWSRQGGSPGVQANRCRCRCRCGGMICEELPPVGSSNLGSWDLVNMSCGDSTNSLKIFVIEGGDRGKHQVVALYESSTRAWCEQCKLPAAMLSYVPSNSFYRLSSVVLGHLLYIFALAVAA</sequence>
<keyword evidence="1" id="KW-0812">Transmembrane</keyword>
<dbReference type="EMBL" id="CM026432">
    <property type="protein sequence ID" value="KAG0557954.1"/>
    <property type="molecule type" value="Genomic_DNA"/>
</dbReference>
<dbReference type="Proteomes" id="UP000822688">
    <property type="component" value="Chromosome 11"/>
</dbReference>
<organism evidence="2 3">
    <name type="scientific">Ceratodon purpureus</name>
    <name type="common">Fire moss</name>
    <name type="synonym">Dicranum purpureum</name>
    <dbReference type="NCBI Taxonomy" id="3225"/>
    <lineage>
        <taxon>Eukaryota</taxon>
        <taxon>Viridiplantae</taxon>
        <taxon>Streptophyta</taxon>
        <taxon>Embryophyta</taxon>
        <taxon>Bryophyta</taxon>
        <taxon>Bryophytina</taxon>
        <taxon>Bryopsida</taxon>
        <taxon>Dicranidae</taxon>
        <taxon>Pseudoditrichales</taxon>
        <taxon>Ditrichaceae</taxon>
        <taxon>Ceratodon</taxon>
    </lineage>
</organism>
<dbReference type="AlphaFoldDB" id="A0A8T0GI41"/>
<evidence type="ECO:0000313" key="2">
    <source>
        <dbReference type="EMBL" id="KAG0557954.1"/>
    </source>
</evidence>
<keyword evidence="1" id="KW-0472">Membrane</keyword>
<proteinExistence type="predicted"/>
<accession>A0A8T0GI41</accession>
<evidence type="ECO:0000256" key="1">
    <source>
        <dbReference type="SAM" id="Phobius"/>
    </source>
</evidence>
<keyword evidence="3" id="KW-1185">Reference proteome</keyword>
<name>A0A8T0GI41_CERPU</name>
<keyword evidence="1" id="KW-1133">Transmembrane helix</keyword>
<reference evidence="2 3" key="1">
    <citation type="submission" date="2020-06" db="EMBL/GenBank/DDBJ databases">
        <title>WGS assembly of Ceratodon purpureus strain R40.</title>
        <authorList>
            <person name="Carey S.B."/>
            <person name="Jenkins J."/>
            <person name="Shu S."/>
            <person name="Lovell J.T."/>
            <person name="Sreedasyam A."/>
            <person name="Maumus F."/>
            <person name="Tiley G.P."/>
            <person name="Fernandez-Pozo N."/>
            <person name="Barry K."/>
            <person name="Chen C."/>
            <person name="Wang M."/>
            <person name="Lipzen A."/>
            <person name="Daum C."/>
            <person name="Saski C.A."/>
            <person name="Payton A.C."/>
            <person name="Mcbreen J.C."/>
            <person name="Conrad R.E."/>
            <person name="Kollar L.M."/>
            <person name="Olsson S."/>
            <person name="Huttunen S."/>
            <person name="Landis J.B."/>
            <person name="Wickett N.J."/>
            <person name="Johnson M.G."/>
            <person name="Rensing S.A."/>
            <person name="Grimwood J."/>
            <person name="Schmutz J."/>
            <person name="Mcdaniel S.F."/>
        </authorList>
    </citation>
    <scope>NUCLEOTIDE SEQUENCE [LARGE SCALE GENOMIC DNA]</scope>
    <source>
        <strain evidence="2 3">R40</strain>
    </source>
</reference>
<comment type="caution">
    <text evidence="2">The sequence shown here is derived from an EMBL/GenBank/DDBJ whole genome shotgun (WGS) entry which is preliminary data.</text>
</comment>
<protein>
    <submittedName>
        <fullName evidence="2">Uncharacterized protein</fullName>
    </submittedName>
</protein>
<evidence type="ECO:0000313" key="3">
    <source>
        <dbReference type="Proteomes" id="UP000822688"/>
    </source>
</evidence>
<gene>
    <name evidence="2" type="ORF">KC19_11G168200</name>
</gene>